<dbReference type="Proteomes" id="UP000285343">
    <property type="component" value="Unassembled WGS sequence"/>
</dbReference>
<evidence type="ECO:0000259" key="1">
    <source>
        <dbReference type="Pfam" id="PF12728"/>
    </source>
</evidence>
<dbReference type="Pfam" id="PF12728">
    <property type="entry name" value="HTH_17"/>
    <property type="match status" value="1"/>
</dbReference>
<comment type="caution">
    <text evidence="2">The sequence shown here is derived from an EMBL/GenBank/DDBJ whole genome shotgun (WGS) entry which is preliminary data.</text>
</comment>
<dbReference type="RefSeq" id="WP_117866277.1">
    <property type="nucleotide sequence ID" value="NZ_QRZC01000008.1"/>
</dbReference>
<dbReference type="SUPFAM" id="SSF46955">
    <property type="entry name" value="Putative DNA-binding domain"/>
    <property type="match status" value="1"/>
</dbReference>
<dbReference type="GO" id="GO:0003677">
    <property type="term" value="F:DNA binding"/>
    <property type="evidence" value="ECO:0007669"/>
    <property type="project" value="UniProtKB-KW"/>
</dbReference>
<dbReference type="EMBL" id="QRZC01000008">
    <property type="protein sequence ID" value="RGV42880.1"/>
    <property type="molecule type" value="Genomic_DNA"/>
</dbReference>
<gene>
    <name evidence="2" type="ORF">DWW14_07890</name>
</gene>
<keyword evidence="2" id="KW-0238">DNA-binding</keyword>
<sequence>MEKGQIVLNKDSYEIRRFIETMEGISKMLDTNYLIYRPILDGNRYITEQELSKALKITKRTLIEYRMNGKLPYYKIGGKIYYKEQDIIDILERNKILAFE</sequence>
<dbReference type="PANTHER" id="PTHR34585:SF22">
    <property type="entry name" value="HELIX-TURN-HELIX DOMAIN-CONTAINING PROTEIN"/>
    <property type="match status" value="1"/>
</dbReference>
<evidence type="ECO:0000313" key="2">
    <source>
        <dbReference type="EMBL" id="RGV42880.1"/>
    </source>
</evidence>
<accession>A0A412XH51</accession>
<reference evidence="2 3" key="1">
    <citation type="submission" date="2018-08" db="EMBL/GenBank/DDBJ databases">
        <title>A genome reference for cultivated species of the human gut microbiota.</title>
        <authorList>
            <person name="Zou Y."/>
            <person name="Xue W."/>
            <person name="Luo G."/>
        </authorList>
    </citation>
    <scope>NUCLEOTIDE SEQUENCE [LARGE SCALE GENOMIC DNA]</scope>
    <source>
        <strain evidence="2 3">AF14-42</strain>
    </source>
</reference>
<dbReference type="AlphaFoldDB" id="A0A412XH51"/>
<feature type="domain" description="Helix-turn-helix" evidence="1">
    <location>
        <begin position="46"/>
        <end position="94"/>
    </location>
</feature>
<dbReference type="InterPro" id="IPR041657">
    <property type="entry name" value="HTH_17"/>
</dbReference>
<evidence type="ECO:0000313" key="3">
    <source>
        <dbReference type="Proteomes" id="UP000285343"/>
    </source>
</evidence>
<dbReference type="PANTHER" id="PTHR34585">
    <property type="match status" value="1"/>
</dbReference>
<proteinExistence type="predicted"/>
<protein>
    <submittedName>
        <fullName evidence="2">DNA-binding protein</fullName>
    </submittedName>
</protein>
<dbReference type="InterPro" id="IPR009061">
    <property type="entry name" value="DNA-bd_dom_put_sf"/>
</dbReference>
<name>A0A412XH51_BACUN</name>
<organism evidence="2 3">
    <name type="scientific">Bacteroides uniformis</name>
    <dbReference type="NCBI Taxonomy" id="820"/>
    <lineage>
        <taxon>Bacteria</taxon>
        <taxon>Pseudomonadati</taxon>
        <taxon>Bacteroidota</taxon>
        <taxon>Bacteroidia</taxon>
        <taxon>Bacteroidales</taxon>
        <taxon>Bacteroidaceae</taxon>
        <taxon>Bacteroides</taxon>
    </lineage>
</organism>